<accession>A0A067PVJ4</accession>
<dbReference type="HOGENOM" id="CLU_963331_0_0_1"/>
<evidence type="ECO:0000256" key="1">
    <source>
        <dbReference type="SAM" id="MobiDB-lite"/>
    </source>
</evidence>
<feature type="compositionally biased region" description="Basic and acidic residues" evidence="1">
    <location>
        <begin position="280"/>
        <end position="289"/>
    </location>
</feature>
<dbReference type="InParanoid" id="A0A067PVJ4"/>
<feature type="compositionally biased region" description="Low complexity" evidence="1">
    <location>
        <begin position="106"/>
        <end position="134"/>
    </location>
</feature>
<protein>
    <submittedName>
        <fullName evidence="2">Uncharacterized protein</fullName>
    </submittedName>
</protein>
<organism evidence="2 3">
    <name type="scientific">Jaapia argillacea MUCL 33604</name>
    <dbReference type="NCBI Taxonomy" id="933084"/>
    <lineage>
        <taxon>Eukaryota</taxon>
        <taxon>Fungi</taxon>
        <taxon>Dikarya</taxon>
        <taxon>Basidiomycota</taxon>
        <taxon>Agaricomycotina</taxon>
        <taxon>Agaricomycetes</taxon>
        <taxon>Agaricomycetidae</taxon>
        <taxon>Jaapiales</taxon>
        <taxon>Jaapiaceae</taxon>
        <taxon>Jaapia</taxon>
    </lineage>
</organism>
<evidence type="ECO:0000313" key="3">
    <source>
        <dbReference type="Proteomes" id="UP000027265"/>
    </source>
</evidence>
<feature type="region of interest" description="Disordered" evidence="1">
    <location>
        <begin position="29"/>
        <end position="197"/>
    </location>
</feature>
<reference evidence="3" key="1">
    <citation type="journal article" date="2014" name="Proc. Natl. Acad. Sci. U.S.A.">
        <title>Extensive sampling of basidiomycete genomes demonstrates inadequacy of the white-rot/brown-rot paradigm for wood decay fungi.</title>
        <authorList>
            <person name="Riley R."/>
            <person name="Salamov A.A."/>
            <person name="Brown D.W."/>
            <person name="Nagy L.G."/>
            <person name="Floudas D."/>
            <person name="Held B.W."/>
            <person name="Levasseur A."/>
            <person name="Lombard V."/>
            <person name="Morin E."/>
            <person name="Otillar R."/>
            <person name="Lindquist E.A."/>
            <person name="Sun H."/>
            <person name="LaButti K.M."/>
            <person name="Schmutz J."/>
            <person name="Jabbour D."/>
            <person name="Luo H."/>
            <person name="Baker S.E."/>
            <person name="Pisabarro A.G."/>
            <person name="Walton J.D."/>
            <person name="Blanchette R.A."/>
            <person name="Henrissat B."/>
            <person name="Martin F."/>
            <person name="Cullen D."/>
            <person name="Hibbett D.S."/>
            <person name="Grigoriev I.V."/>
        </authorList>
    </citation>
    <scope>NUCLEOTIDE SEQUENCE [LARGE SCALE GENOMIC DNA]</scope>
    <source>
        <strain evidence="3">MUCL 33604</strain>
    </source>
</reference>
<sequence>MTEYDYSPAAYERFMQTQNRVSHWVDRQSSAAPKYSNPLAFTPSEADERARNRFYTDSPGPYEQGHYYSGGGGGQRQRSRSLHHPGGRDEGRPPPARSRTYHHQSHSSSTTSFTATPPPHRSSSPRRSNSQSTRSSRHTHTSSRHTTPTYYVQPQPTYPAQYSNPQPTVVYTQPPHHHHHRHHTRRSMDTKPPSLTSARVGPVQVYGSNGSYEPVVMKPGQQAIVRHGRVEIIPIPSSAATRQPYYETTSSSPNYLTKKPGSHQPLLKKLFSGWGSSNSKEGRTRRSSH</sequence>
<proteinExistence type="predicted"/>
<feature type="compositionally biased region" description="Basic residues" evidence="1">
    <location>
        <begin position="175"/>
        <end position="185"/>
    </location>
</feature>
<keyword evidence="3" id="KW-1185">Reference proteome</keyword>
<feature type="region of interest" description="Disordered" evidence="1">
    <location>
        <begin position="241"/>
        <end position="289"/>
    </location>
</feature>
<dbReference type="OrthoDB" id="3267863at2759"/>
<dbReference type="Proteomes" id="UP000027265">
    <property type="component" value="Unassembled WGS sequence"/>
</dbReference>
<evidence type="ECO:0000313" key="2">
    <source>
        <dbReference type="EMBL" id="KDQ58843.1"/>
    </source>
</evidence>
<dbReference type="AlphaFoldDB" id="A0A067PVJ4"/>
<dbReference type="EMBL" id="KL197716">
    <property type="protein sequence ID" value="KDQ58843.1"/>
    <property type="molecule type" value="Genomic_DNA"/>
</dbReference>
<feature type="compositionally biased region" description="Polar residues" evidence="1">
    <location>
        <begin position="241"/>
        <end position="255"/>
    </location>
</feature>
<gene>
    <name evidence="2" type="ORF">JAAARDRAFT_56901</name>
</gene>
<name>A0A067PVJ4_9AGAM</name>
<feature type="compositionally biased region" description="Low complexity" evidence="1">
    <location>
        <begin position="144"/>
        <end position="162"/>
    </location>
</feature>